<evidence type="ECO:0000256" key="1">
    <source>
        <dbReference type="SAM" id="Phobius"/>
    </source>
</evidence>
<evidence type="ECO:0000313" key="2">
    <source>
        <dbReference type="EMBL" id="APW18543.1"/>
    </source>
</evidence>
<keyword evidence="1" id="KW-0812">Transmembrane</keyword>
<keyword evidence="3" id="KW-1185">Reference proteome</keyword>
<reference evidence="3" key="1">
    <citation type="submission" date="2017-01" db="EMBL/GenBank/DDBJ databases">
        <title>Gardnerella vaginalis bacteremia associated with severe acute encephalopathy in a young female patient: Case Report and characterization of the isolate.</title>
        <authorList>
            <person name="Tankovic J."/>
            <person name="Timinskas A."/>
            <person name="Zilnyte M."/>
            <person name="Janulaitiene M."/>
            <person name="Zvirbliene A."/>
            <person name="Pleckaityte M."/>
        </authorList>
    </citation>
    <scope>NUCLEOTIDE SEQUENCE [LARGE SCALE GENOMIC DNA]</scope>
    <source>
        <strain evidence="3">GV37</strain>
    </source>
</reference>
<proteinExistence type="predicted"/>
<accession>A0ABM6GIV4</accession>
<evidence type="ECO:0000313" key="3">
    <source>
        <dbReference type="Proteomes" id="UP000186260"/>
    </source>
</evidence>
<feature type="transmembrane region" description="Helical" evidence="1">
    <location>
        <begin position="12"/>
        <end position="32"/>
    </location>
</feature>
<keyword evidence="1" id="KW-0472">Membrane</keyword>
<name>A0ABM6GIV4_9BIFI</name>
<dbReference type="Proteomes" id="UP000186260">
    <property type="component" value="Chromosome"/>
</dbReference>
<gene>
    <name evidence="2" type="ORF">BVL65_02870</name>
</gene>
<sequence>MFLCKFCDLILLCFKFISWFLTVFECNLLLILRISVNANADADADVNAKPMQCHVIVVRNKG</sequence>
<dbReference type="EMBL" id="CP019058">
    <property type="protein sequence ID" value="APW18543.1"/>
    <property type="molecule type" value="Genomic_DNA"/>
</dbReference>
<organism evidence="2 3">
    <name type="scientific">Gardnerella swidsinskii</name>
    <dbReference type="NCBI Taxonomy" id="2792979"/>
    <lineage>
        <taxon>Bacteria</taxon>
        <taxon>Bacillati</taxon>
        <taxon>Actinomycetota</taxon>
        <taxon>Actinomycetes</taxon>
        <taxon>Bifidobacteriales</taxon>
        <taxon>Bifidobacteriaceae</taxon>
        <taxon>Gardnerella</taxon>
    </lineage>
</organism>
<protein>
    <submittedName>
        <fullName evidence="2">Uncharacterized protein</fullName>
    </submittedName>
</protein>
<keyword evidence="1" id="KW-1133">Transmembrane helix</keyword>